<protein>
    <submittedName>
        <fullName evidence="1">HTH domain-containing protein</fullName>
    </submittedName>
</protein>
<accession>A0A2N3WJA0</accession>
<keyword evidence="2" id="KW-1185">Reference proteome</keyword>
<dbReference type="EMBL" id="PJMY01000003">
    <property type="protein sequence ID" value="PKV93950.1"/>
    <property type="molecule type" value="Genomic_DNA"/>
</dbReference>
<dbReference type="InterPro" id="IPR036388">
    <property type="entry name" value="WH-like_DNA-bd_sf"/>
</dbReference>
<proteinExistence type="predicted"/>
<dbReference type="AlphaFoldDB" id="A0A2N3WJA0"/>
<evidence type="ECO:0000313" key="2">
    <source>
        <dbReference type="Proteomes" id="UP000233750"/>
    </source>
</evidence>
<gene>
    <name evidence="1" type="ORF">ATK30_4811</name>
</gene>
<reference evidence="1 2" key="1">
    <citation type="submission" date="2017-12" db="EMBL/GenBank/DDBJ databases">
        <title>Sequencing the genomes of 1000 Actinobacteria strains.</title>
        <authorList>
            <person name="Klenk H.-P."/>
        </authorList>
    </citation>
    <scope>NUCLEOTIDE SEQUENCE [LARGE SCALE GENOMIC DNA]</scope>
    <source>
        <strain evidence="1 2">DSM 45165</strain>
    </source>
</reference>
<dbReference type="OrthoDB" id="3579809at2"/>
<comment type="caution">
    <text evidence="1">The sequence shown here is derived from an EMBL/GenBank/DDBJ whole genome shotgun (WGS) entry which is preliminary data.</text>
</comment>
<dbReference type="SUPFAM" id="SSF88659">
    <property type="entry name" value="Sigma3 and sigma4 domains of RNA polymerase sigma factors"/>
    <property type="match status" value="1"/>
</dbReference>
<dbReference type="RefSeq" id="WP_101437496.1">
    <property type="nucleotide sequence ID" value="NZ_PJMY01000003.1"/>
</dbReference>
<dbReference type="InterPro" id="IPR013324">
    <property type="entry name" value="RNA_pol_sigma_r3/r4-like"/>
</dbReference>
<dbReference type="Proteomes" id="UP000233750">
    <property type="component" value="Unassembled WGS sequence"/>
</dbReference>
<name>A0A2N3WJA0_9PSEU</name>
<evidence type="ECO:0000313" key="1">
    <source>
        <dbReference type="EMBL" id="PKV93950.1"/>
    </source>
</evidence>
<organism evidence="1 2">
    <name type="scientific">Amycolatopsis echigonensis</name>
    <dbReference type="NCBI Taxonomy" id="2576905"/>
    <lineage>
        <taxon>Bacteria</taxon>
        <taxon>Bacillati</taxon>
        <taxon>Actinomycetota</taxon>
        <taxon>Actinomycetes</taxon>
        <taxon>Pseudonocardiales</taxon>
        <taxon>Pseudonocardiaceae</taxon>
        <taxon>Amycolatopsis</taxon>
    </lineage>
</organism>
<dbReference type="Gene3D" id="1.10.10.10">
    <property type="entry name" value="Winged helix-like DNA-binding domain superfamily/Winged helix DNA-binding domain"/>
    <property type="match status" value="1"/>
</dbReference>
<sequence length="72" mass="8051">MTTPRTWLAAAEAGETAEALRAIANLRKLINELEVIHVRNARSQGWSWGEIAEELGVSKQAVHRKHAKHRNA</sequence>